<dbReference type="PRINTS" id="PR00032">
    <property type="entry name" value="HTHARAC"/>
</dbReference>
<dbReference type="Proteomes" id="UP000663903">
    <property type="component" value="Chromosome"/>
</dbReference>
<keyword evidence="2" id="KW-0238">DNA-binding</keyword>
<accession>A0A975CC23</accession>
<name>A0A975CC23_9BURK</name>
<dbReference type="Gene3D" id="1.10.10.60">
    <property type="entry name" value="Homeodomain-like"/>
    <property type="match status" value="1"/>
</dbReference>
<dbReference type="GO" id="GO:0003700">
    <property type="term" value="F:DNA-binding transcription factor activity"/>
    <property type="evidence" value="ECO:0007669"/>
    <property type="project" value="InterPro"/>
</dbReference>
<dbReference type="SUPFAM" id="SSF46689">
    <property type="entry name" value="Homeodomain-like"/>
    <property type="match status" value="1"/>
</dbReference>
<organism evidence="5 6">
    <name type="scientific">Ottowia testudinis</name>
    <dbReference type="NCBI Taxonomy" id="2816950"/>
    <lineage>
        <taxon>Bacteria</taxon>
        <taxon>Pseudomonadati</taxon>
        <taxon>Pseudomonadota</taxon>
        <taxon>Betaproteobacteria</taxon>
        <taxon>Burkholderiales</taxon>
        <taxon>Comamonadaceae</taxon>
        <taxon>Ottowia</taxon>
    </lineage>
</organism>
<keyword evidence="1" id="KW-0805">Transcription regulation</keyword>
<dbReference type="SMART" id="SM00342">
    <property type="entry name" value="HTH_ARAC"/>
    <property type="match status" value="1"/>
</dbReference>
<dbReference type="AlphaFoldDB" id="A0A975CC23"/>
<dbReference type="EMBL" id="CP071796">
    <property type="protein sequence ID" value="QTD43625.1"/>
    <property type="molecule type" value="Genomic_DNA"/>
</dbReference>
<dbReference type="PANTHER" id="PTHR47893:SF1">
    <property type="entry name" value="REGULATORY PROTEIN PCHR"/>
    <property type="match status" value="1"/>
</dbReference>
<reference evidence="5" key="1">
    <citation type="submission" date="2021-03" db="EMBL/GenBank/DDBJ databases">
        <title>Ottowia sp. 27C isolated from the cloaca of a Giant Asian pond turtle (Heosemys grandis).</title>
        <authorList>
            <person name="Spergser J."/>
            <person name="Busse H.-J."/>
        </authorList>
    </citation>
    <scope>NUCLEOTIDE SEQUENCE</scope>
    <source>
        <strain evidence="5">27C</strain>
    </source>
</reference>
<evidence type="ECO:0000256" key="1">
    <source>
        <dbReference type="ARBA" id="ARBA00023015"/>
    </source>
</evidence>
<dbReference type="GO" id="GO:0043565">
    <property type="term" value="F:sequence-specific DNA binding"/>
    <property type="evidence" value="ECO:0007669"/>
    <property type="project" value="InterPro"/>
</dbReference>
<evidence type="ECO:0000313" key="5">
    <source>
        <dbReference type="EMBL" id="QTD43625.1"/>
    </source>
</evidence>
<dbReference type="PANTHER" id="PTHR47893">
    <property type="entry name" value="REGULATORY PROTEIN PCHR"/>
    <property type="match status" value="1"/>
</dbReference>
<dbReference type="RefSeq" id="WP_208007039.1">
    <property type="nucleotide sequence ID" value="NZ_CP071796.1"/>
</dbReference>
<proteinExistence type="predicted"/>
<evidence type="ECO:0000256" key="2">
    <source>
        <dbReference type="ARBA" id="ARBA00023125"/>
    </source>
</evidence>
<evidence type="ECO:0000259" key="4">
    <source>
        <dbReference type="PROSITE" id="PS01124"/>
    </source>
</evidence>
<dbReference type="InterPro" id="IPR009057">
    <property type="entry name" value="Homeodomain-like_sf"/>
</dbReference>
<dbReference type="InterPro" id="IPR018062">
    <property type="entry name" value="HTH_AraC-typ_CS"/>
</dbReference>
<feature type="domain" description="HTH araC/xylS-type" evidence="4">
    <location>
        <begin position="220"/>
        <end position="317"/>
    </location>
</feature>
<keyword evidence="6" id="KW-1185">Reference proteome</keyword>
<dbReference type="InterPro" id="IPR018060">
    <property type="entry name" value="HTH_AraC"/>
</dbReference>
<dbReference type="InterPro" id="IPR053142">
    <property type="entry name" value="PchR_regulatory_protein"/>
</dbReference>
<dbReference type="InterPro" id="IPR020449">
    <property type="entry name" value="Tscrpt_reg_AraC-type_HTH"/>
</dbReference>
<protein>
    <submittedName>
        <fullName evidence="5">Helix-turn-helix transcriptional regulator</fullName>
    </submittedName>
</protein>
<dbReference type="KEGG" id="otd:J1M35_10605"/>
<evidence type="ECO:0000313" key="6">
    <source>
        <dbReference type="Proteomes" id="UP000663903"/>
    </source>
</evidence>
<dbReference type="Pfam" id="PF12833">
    <property type="entry name" value="HTH_18"/>
    <property type="match status" value="1"/>
</dbReference>
<sequence>MSNPIGQTRSADPSRLVEDLYKAASDVPAEWAGMFRRVELGDGISIGCIQGRARSDWEMRAKSPPMFCMAVMLDGQLRTALDGGSTLDFRPGMVSLMSTGAAASGWNRFTGHSGFKMVDIRLTPDALSRLTGNAVMPLHGRLLQDCSLPGLDTFMGCTPASTGLMRVASDVLACRLETGTARHLYMRAKALEALALVLEGLAPDNAARLLPIPADRQRLLQAKALLESSYGQDWTVQALSRAVGLNEKRLQSGFQALLGLPIHAQLTQIRMDTAADMLAKGASVTETAYAVGFSSLSHFSKAFRNAKGTAPKQWAMGLCADAPLPAMRGTRAVP</sequence>
<dbReference type="PROSITE" id="PS01124">
    <property type="entry name" value="HTH_ARAC_FAMILY_2"/>
    <property type="match status" value="1"/>
</dbReference>
<gene>
    <name evidence="5" type="ORF">J1M35_10605</name>
</gene>
<keyword evidence="3" id="KW-0804">Transcription</keyword>
<evidence type="ECO:0000256" key="3">
    <source>
        <dbReference type="ARBA" id="ARBA00023163"/>
    </source>
</evidence>
<dbReference type="PROSITE" id="PS00041">
    <property type="entry name" value="HTH_ARAC_FAMILY_1"/>
    <property type="match status" value="1"/>
</dbReference>